<keyword evidence="1 7" id="KW-0808">Transferase</keyword>
<dbReference type="GO" id="GO:0007004">
    <property type="term" value="P:telomere maintenance via telomerase"/>
    <property type="evidence" value="ECO:0007669"/>
    <property type="project" value="TreeGrafter"/>
</dbReference>
<reference evidence="10" key="1">
    <citation type="journal article" date="2020" name="Mol. Plant Microbe Interact.">
        <title>Genome Sequence of the Biocontrol Agent Coniothyrium minitans strain Conio (IMI 134523).</title>
        <authorList>
            <person name="Patel D."/>
            <person name="Shittu T.A."/>
            <person name="Baroncelli R."/>
            <person name="Muthumeenakshi S."/>
            <person name="Osborne T.H."/>
            <person name="Janganan T.K."/>
            <person name="Sreenivasaprasad S."/>
        </authorList>
    </citation>
    <scope>NUCLEOTIDE SEQUENCE</scope>
    <source>
        <strain evidence="10">Conio</strain>
    </source>
</reference>
<evidence type="ECO:0000313" key="10">
    <source>
        <dbReference type="EMBL" id="KAF9730455.1"/>
    </source>
</evidence>
<evidence type="ECO:0000256" key="6">
    <source>
        <dbReference type="ARBA" id="ARBA00048173"/>
    </source>
</evidence>
<feature type="region of interest" description="Disordered" evidence="8">
    <location>
        <begin position="473"/>
        <end position="496"/>
    </location>
</feature>
<sequence>MKRKGNDPHPAGGRNPRSKKARLATDQSHAATPPAIEHPVLSRLYPEVLSLRHYLLSRLPASSRSKNRRRNLSRLGIPTRHQDTAPRGIDLELADLLDATLVGVVPSPRAGNPESAARERDGDLESFTQEVAASNGSAGTFKPGYFPQAEIVDFVIWRLFKRSTSYRPSHLLCHGFQPSGGHAQHGSQKTAHSIPGMSSFFRNTAVETLKGPLWCRLHAVLGNEGRAIMMDMLTDCGIFSLIKESQGDGNLLQMSGISISELQPVPGLDSIPAVVSANNFATRKPNSLTSENRTPNAITFVRSRMMYARAALNAKGGVRFGMRHIHVLNRYPDLDDHQQAVHILRHVFPRQYGLHNVFTSVVDKRETTMAFKDYTLREKEIHQAMCREIPDIKRTNEFVLRWKRSVPRRLRGQAMVLINKLRKLNKRCSYVELLRHYCHVEVTATKGTLDSTSSHPQELDLSSKPACRKSALQPKDHASLGAVPAEGRKADSVSRPKPRAVEDSCFTDMACPTAHVSAFCRAALAKVIPNAFWGTEENKRMIMFWIDGFVSLRRFESLTLHQVTESIQVGMICPKIA</sequence>
<dbReference type="GO" id="GO:0070034">
    <property type="term" value="F:telomerase RNA binding"/>
    <property type="evidence" value="ECO:0007669"/>
    <property type="project" value="TreeGrafter"/>
</dbReference>
<evidence type="ECO:0000256" key="3">
    <source>
        <dbReference type="ARBA" id="ARBA00022723"/>
    </source>
</evidence>
<dbReference type="EMBL" id="WJXW01000014">
    <property type="protein sequence ID" value="KAF9730455.1"/>
    <property type="molecule type" value="Genomic_DNA"/>
</dbReference>
<keyword evidence="4 7" id="KW-0460">Magnesium</keyword>
<keyword evidence="7" id="KW-0158">Chromosome</keyword>
<comment type="subcellular location">
    <subcellularLocation>
        <location evidence="7">Nucleus</location>
    </subcellularLocation>
    <subcellularLocation>
        <location evidence="7">Chromosome</location>
        <location evidence="7">Telomere</location>
    </subcellularLocation>
</comment>
<evidence type="ECO:0000256" key="5">
    <source>
        <dbReference type="ARBA" id="ARBA00022918"/>
    </source>
</evidence>
<dbReference type="EC" id="2.7.7.49" evidence="7"/>
<dbReference type="InterPro" id="IPR003545">
    <property type="entry name" value="Telomerase_RT"/>
</dbReference>
<feature type="domain" description="Telomerase ribonucleoprotein complex - RNA-binding" evidence="9">
    <location>
        <begin position="515"/>
        <end position="570"/>
    </location>
</feature>
<keyword evidence="5 7" id="KW-0695">RNA-directed DNA polymerase</keyword>
<dbReference type="GO" id="GO:0000781">
    <property type="term" value="C:chromosome, telomeric region"/>
    <property type="evidence" value="ECO:0007669"/>
    <property type="project" value="UniProtKB-SubCell"/>
</dbReference>
<proteinExistence type="inferred from homology"/>
<dbReference type="GO" id="GO:0003720">
    <property type="term" value="F:telomerase activity"/>
    <property type="evidence" value="ECO:0007669"/>
    <property type="project" value="InterPro"/>
</dbReference>
<keyword evidence="11" id="KW-1185">Reference proteome</keyword>
<dbReference type="PANTHER" id="PTHR12066">
    <property type="entry name" value="TELOMERASE REVERSE TRANSCRIPTASE"/>
    <property type="match status" value="1"/>
</dbReference>
<organism evidence="10 11">
    <name type="scientific">Paraphaeosphaeria minitans</name>
    <dbReference type="NCBI Taxonomy" id="565426"/>
    <lineage>
        <taxon>Eukaryota</taxon>
        <taxon>Fungi</taxon>
        <taxon>Dikarya</taxon>
        <taxon>Ascomycota</taxon>
        <taxon>Pezizomycotina</taxon>
        <taxon>Dothideomycetes</taxon>
        <taxon>Pleosporomycetidae</taxon>
        <taxon>Pleosporales</taxon>
        <taxon>Massarineae</taxon>
        <taxon>Didymosphaeriaceae</taxon>
        <taxon>Paraphaeosphaeria</taxon>
    </lineage>
</organism>
<dbReference type="Proteomes" id="UP000756921">
    <property type="component" value="Unassembled WGS sequence"/>
</dbReference>
<evidence type="ECO:0000313" key="11">
    <source>
        <dbReference type="Proteomes" id="UP000756921"/>
    </source>
</evidence>
<name>A0A9P6G8K9_9PLEO</name>
<feature type="region of interest" description="Disordered" evidence="8">
    <location>
        <begin position="1"/>
        <end position="35"/>
    </location>
</feature>
<comment type="function">
    <text evidence="7">Telomerase is a ribonucleoprotein enzyme essential for the replication of chromosome termini in most eukaryotes. It elongates telomeres. It is a reverse transcriptase that adds simple sequence repeats to chromosome ends by copying a template sequence within the RNA component of the enzyme.</text>
</comment>
<dbReference type="GO" id="GO:0042162">
    <property type="term" value="F:telomeric DNA binding"/>
    <property type="evidence" value="ECO:0007669"/>
    <property type="project" value="TreeGrafter"/>
</dbReference>
<comment type="similarity">
    <text evidence="7">Belongs to the reverse transcriptase family. Telomerase subfamily.</text>
</comment>
<dbReference type="PANTHER" id="PTHR12066:SF0">
    <property type="entry name" value="TELOMERASE REVERSE TRANSCRIPTASE"/>
    <property type="match status" value="1"/>
</dbReference>
<comment type="caution">
    <text evidence="10">The sequence shown here is derived from an EMBL/GenBank/DDBJ whole genome shotgun (WGS) entry which is preliminary data.</text>
</comment>
<comment type="catalytic activity">
    <reaction evidence="6 7">
        <text>DNA(n) + a 2'-deoxyribonucleoside 5'-triphosphate = DNA(n+1) + diphosphate</text>
        <dbReference type="Rhea" id="RHEA:22508"/>
        <dbReference type="Rhea" id="RHEA-COMP:17339"/>
        <dbReference type="Rhea" id="RHEA-COMP:17340"/>
        <dbReference type="ChEBI" id="CHEBI:33019"/>
        <dbReference type="ChEBI" id="CHEBI:61560"/>
        <dbReference type="ChEBI" id="CHEBI:173112"/>
        <dbReference type="EC" id="2.7.7.49"/>
    </reaction>
</comment>
<dbReference type="AlphaFoldDB" id="A0A9P6G8K9"/>
<keyword evidence="7" id="KW-0779">Telomere</keyword>
<feature type="compositionally biased region" description="Basic and acidic residues" evidence="8">
    <location>
        <begin position="486"/>
        <end position="496"/>
    </location>
</feature>
<evidence type="ECO:0000256" key="8">
    <source>
        <dbReference type="SAM" id="MobiDB-lite"/>
    </source>
</evidence>
<protein>
    <recommendedName>
        <fullName evidence="7">Telomerase reverse transcriptase</fullName>
        <ecNumber evidence="7">2.7.7.49</ecNumber>
    </recommendedName>
    <alternativeName>
        <fullName evidence="7">Telomerase catalytic subunit</fullName>
    </alternativeName>
</protein>
<dbReference type="GO" id="GO:0046872">
    <property type="term" value="F:metal ion binding"/>
    <property type="evidence" value="ECO:0007669"/>
    <property type="project" value="UniProtKB-KW"/>
</dbReference>
<keyword evidence="2 7" id="KW-0548">Nucleotidyltransferase</keyword>
<dbReference type="InterPro" id="IPR021891">
    <property type="entry name" value="Telomerase_RBD"/>
</dbReference>
<gene>
    <name evidence="10" type="ORF">PMIN01_11324</name>
</gene>
<keyword evidence="7" id="KW-0539">Nucleus</keyword>
<feature type="region of interest" description="Disordered" evidence="8">
    <location>
        <begin position="62"/>
        <end position="83"/>
    </location>
</feature>
<evidence type="ECO:0000256" key="1">
    <source>
        <dbReference type="ARBA" id="ARBA00022679"/>
    </source>
</evidence>
<accession>A0A9P6G8K9</accession>
<dbReference type="Pfam" id="PF12009">
    <property type="entry name" value="Telomerase_RBD"/>
    <property type="match status" value="1"/>
</dbReference>
<dbReference type="OrthoDB" id="289721at2759"/>
<dbReference type="GO" id="GO:0000333">
    <property type="term" value="C:telomerase catalytic core complex"/>
    <property type="evidence" value="ECO:0007669"/>
    <property type="project" value="TreeGrafter"/>
</dbReference>
<evidence type="ECO:0000256" key="2">
    <source>
        <dbReference type="ARBA" id="ARBA00022695"/>
    </source>
</evidence>
<evidence type="ECO:0000256" key="7">
    <source>
        <dbReference type="RuleBase" id="RU365061"/>
    </source>
</evidence>
<evidence type="ECO:0000259" key="9">
    <source>
        <dbReference type="Pfam" id="PF12009"/>
    </source>
</evidence>
<dbReference type="Gene3D" id="1.10.132.70">
    <property type="match status" value="1"/>
</dbReference>
<keyword evidence="3 7" id="KW-0479">Metal-binding</keyword>
<evidence type="ECO:0000256" key="4">
    <source>
        <dbReference type="ARBA" id="ARBA00022842"/>
    </source>
</evidence>